<dbReference type="RefSeq" id="WP_168297178.1">
    <property type="nucleotide sequence ID" value="NZ_CP071609.1"/>
</dbReference>
<dbReference type="EMBL" id="JBEPMY010000015">
    <property type="protein sequence ID" value="MET3757130.1"/>
    <property type="molecule type" value="Genomic_DNA"/>
</dbReference>
<keyword evidence="2" id="KW-1185">Reference proteome</keyword>
<evidence type="ECO:0000313" key="2">
    <source>
        <dbReference type="Proteomes" id="UP001549077"/>
    </source>
</evidence>
<proteinExistence type="predicted"/>
<accession>A0ABV2MKZ3</accession>
<dbReference type="GeneID" id="91152679"/>
<gene>
    <name evidence="1" type="ORF">ABID08_004511</name>
</gene>
<reference evidence="1 2" key="1">
    <citation type="submission" date="2024-06" db="EMBL/GenBank/DDBJ databases">
        <title>Genomic Encyclopedia of Type Strains, Phase IV (KMG-IV): sequencing the most valuable type-strain genomes for metagenomic binning, comparative biology and taxonomic classification.</title>
        <authorList>
            <person name="Goeker M."/>
        </authorList>
    </citation>
    <scope>NUCLEOTIDE SEQUENCE [LARGE SCALE GENOMIC DNA]</scope>
    <source>
        <strain evidence="1 2">DSM 29288</strain>
    </source>
</reference>
<name>A0ABV2MKZ3_9HYPH</name>
<sequence length="236" mass="26727">MNDYVGKDEPLTILLGNNFGRTTWVSQVPVARLVHSASCPKELERFATIPVNMIRSTARQILFGLVKSAQEQRLEQGAPILPEFAQILSLLHVPSLRTLRPFVVHIEEIAPDNDGIRTQRIFWHTRETLGFRVYLPPEYSWRIMSGHSDVAACCLALEMCDTIVRSNCYPDERFFPRVKALSENELTVWLEALACSHSFTKVAVEFYLGMSPEEERDVAHGLLANQGTHHRAARAV</sequence>
<evidence type="ECO:0000313" key="1">
    <source>
        <dbReference type="EMBL" id="MET3757130.1"/>
    </source>
</evidence>
<organism evidence="1 2">
    <name type="scientific">Rhizobium binae</name>
    <dbReference type="NCBI Taxonomy" id="1138190"/>
    <lineage>
        <taxon>Bacteria</taxon>
        <taxon>Pseudomonadati</taxon>
        <taxon>Pseudomonadota</taxon>
        <taxon>Alphaproteobacteria</taxon>
        <taxon>Hyphomicrobiales</taxon>
        <taxon>Rhizobiaceae</taxon>
        <taxon>Rhizobium/Agrobacterium group</taxon>
        <taxon>Rhizobium</taxon>
    </lineage>
</organism>
<comment type="caution">
    <text evidence="1">The sequence shown here is derived from an EMBL/GenBank/DDBJ whole genome shotgun (WGS) entry which is preliminary data.</text>
</comment>
<dbReference type="Proteomes" id="UP001549077">
    <property type="component" value="Unassembled WGS sequence"/>
</dbReference>
<protein>
    <submittedName>
        <fullName evidence="1">Uncharacterized protein</fullName>
    </submittedName>
</protein>